<dbReference type="STRING" id="84521.SAMN04487994_102912"/>
<dbReference type="AlphaFoldDB" id="A0A1G8M9T5"/>
<dbReference type="Proteomes" id="UP000235682">
    <property type="component" value="Unassembled WGS sequence"/>
</dbReference>
<name>A0A1G8M9T5_9LACT</name>
<sequence length="250" mass="29494">MGRINLYIHYDTVSNYIMTRGVNLQKDDFAPEELPNNLILAEAPTNFGRFDVPTNFKILRGQDEVVRYMNYVNAEHLRMSNWIDFETIEMMHELTPEEIAELLYLFHSSMSLRSAFFYKLQNNYVYLTLPNGLNKVYYRHVNHFFARFARVMQEQMYDSINGNRSMLFQRRTPVTSFPLDKAEELLPLFQNGLKIGFTQPQVTNDVWSIPLFVIEDDLTLLSRHQPQNDQVGMISYDVRAQSWLLNLNEN</sequence>
<dbReference type="EMBL" id="PNHE01000018">
    <property type="protein sequence ID" value="PMC58284.1"/>
    <property type="molecule type" value="Genomic_DNA"/>
</dbReference>
<dbReference type="OrthoDB" id="8704087at2"/>
<protein>
    <submittedName>
        <fullName evidence="1">Uncharacterized protein</fullName>
    </submittedName>
</protein>
<dbReference type="RefSeq" id="WP_092085597.1">
    <property type="nucleotide sequence ID" value="NZ_FNEL01000029.1"/>
</dbReference>
<organism evidence="1 2">
    <name type="scientific">Dolosicoccus paucivorans</name>
    <dbReference type="NCBI Taxonomy" id="84521"/>
    <lineage>
        <taxon>Bacteria</taxon>
        <taxon>Bacillati</taxon>
        <taxon>Bacillota</taxon>
        <taxon>Bacilli</taxon>
        <taxon>Lactobacillales</taxon>
        <taxon>Aerococcaceae</taxon>
        <taxon>Dolosicoccus</taxon>
    </lineage>
</organism>
<evidence type="ECO:0000313" key="2">
    <source>
        <dbReference type="Proteomes" id="UP000235682"/>
    </source>
</evidence>
<accession>A0A1G8M9T5</accession>
<evidence type="ECO:0000313" key="1">
    <source>
        <dbReference type="EMBL" id="PMC58284.1"/>
    </source>
</evidence>
<reference evidence="1 2" key="1">
    <citation type="submission" date="2017-09" db="EMBL/GenBank/DDBJ databases">
        <title>Bacterial strain isolated from the female urinary microbiota.</title>
        <authorList>
            <person name="Thomas-White K."/>
            <person name="Kumar N."/>
            <person name="Forster S."/>
            <person name="Putonti C."/>
            <person name="Lawley T."/>
            <person name="Wolfe A.J."/>
        </authorList>
    </citation>
    <scope>NUCLEOTIDE SEQUENCE [LARGE SCALE GENOMIC DNA]</scope>
    <source>
        <strain evidence="1 2">UMB0852</strain>
    </source>
</reference>
<comment type="caution">
    <text evidence="1">The sequence shown here is derived from an EMBL/GenBank/DDBJ whole genome shotgun (WGS) entry which is preliminary data.</text>
</comment>
<proteinExistence type="predicted"/>
<keyword evidence="2" id="KW-1185">Reference proteome</keyword>
<gene>
    <name evidence="1" type="ORF">CJ205_05040</name>
</gene>